<dbReference type="AlphaFoldDB" id="M2Q891"/>
<dbReference type="PROSITE" id="PS00062">
    <property type="entry name" value="ALDOKETO_REDUCTASE_2"/>
    <property type="match status" value="1"/>
</dbReference>
<dbReference type="InterPro" id="IPR020471">
    <property type="entry name" value="AKR"/>
</dbReference>
<dbReference type="FunFam" id="3.20.20.100:FF:000002">
    <property type="entry name" value="2,5-diketo-D-gluconic acid reductase A"/>
    <property type="match status" value="1"/>
</dbReference>
<name>M2Q891_CERS8</name>
<dbReference type="PIRSF" id="PIRSF000097">
    <property type="entry name" value="AKR"/>
    <property type="match status" value="1"/>
</dbReference>
<dbReference type="SUPFAM" id="SSF51430">
    <property type="entry name" value="NAD(P)-linked oxidoreductase"/>
    <property type="match status" value="1"/>
</dbReference>
<feature type="domain" description="NADP-dependent oxidoreductase" evidence="7">
    <location>
        <begin position="32"/>
        <end position="278"/>
    </location>
</feature>
<dbReference type="PRINTS" id="PR00069">
    <property type="entry name" value="ALDKETRDTASE"/>
</dbReference>
<feature type="site" description="Lowers pKa of active site Tyr" evidence="6">
    <location>
        <position position="80"/>
    </location>
</feature>
<evidence type="ECO:0000259" key="7">
    <source>
        <dbReference type="Pfam" id="PF00248"/>
    </source>
</evidence>
<feature type="active site" description="Proton donor" evidence="4">
    <location>
        <position position="55"/>
    </location>
</feature>
<dbReference type="PANTHER" id="PTHR43827">
    <property type="entry name" value="2,5-DIKETO-D-GLUCONIC ACID REDUCTASE"/>
    <property type="match status" value="1"/>
</dbReference>
<dbReference type="InterPro" id="IPR036812">
    <property type="entry name" value="NAD(P)_OxRdtase_dom_sf"/>
</dbReference>
<dbReference type="GO" id="GO:0016616">
    <property type="term" value="F:oxidoreductase activity, acting on the CH-OH group of donors, NAD or NADP as acceptor"/>
    <property type="evidence" value="ECO:0007669"/>
    <property type="project" value="UniProtKB-ARBA"/>
</dbReference>
<dbReference type="HOGENOM" id="CLU_023205_0_0_1"/>
<dbReference type="Pfam" id="PF00248">
    <property type="entry name" value="Aldo_ket_red"/>
    <property type="match status" value="1"/>
</dbReference>
<evidence type="ECO:0000313" key="9">
    <source>
        <dbReference type="Proteomes" id="UP000016930"/>
    </source>
</evidence>
<evidence type="ECO:0000256" key="4">
    <source>
        <dbReference type="PIRSR" id="PIRSR000097-1"/>
    </source>
</evidence>
<keyword evidence="3" id="KW-0560">Oxidoreductase</keyword>
<gene>
    <name evidence="8" type="ORF">CERSUDRAFT_118128</name>
</gene>
<dbReference type="Gene3D" id="3.20.20.100">
    <property type="entry name" value="NADP-dependent oxidoreductase domain"/>
    <property type="match status" value="1"/>
</dbReference>
<dbReference type="InterPro" id="IPR018170">
    <property type="entry name" value="Aldo/ket_reductase_CS"/>
</dbReference>
<protein>
    <recommendedName>
        <fullName evidence="7">NADP-dependent oxidoreductase domain-containing protein</fullName>
    </recommendedName>
</protein>
<dbReference type="PROSITE" id="PS00798">
    <property type="entry name" value="ALDOKETO_REDUCTASE_1"/>
    <property type="match status" value="1"/>
</dbReference>
<sequence>MAAPIPVFTFNNGAKVPSIGLGCWMGYPGGGEAVETMCRTALQMGYRHLDTANGYANEEYVGRAVRESGIPRGEIFVVTKLPPAGHGKVQQYFEASLNALGLDYIDLYLMHWPQAMTEGPGPWLGETIPRGNNPLFIETWKEMEKLLQTGKVKSIGVSNFSIKNLRELLPHCTVIPATNQVELHPCLPSFELKAFCEERGIILTAYSPLGQGQTVLLTDPDSKRIAEQHGVTSAQVMISWGIQRGTIIIPKSEKPERMMQNISLVKLSDEDMKTLDELHMKPGMHRSLVDIHKENGTVFGWTYEELGWPMTTGGIVVE</sequence>
<evidence type="ECO:0000313" key="8">
    <source>
        <dbReference type="EMBL" id="EMD33053.1"/>
    </source>
</evidence>
<evidence type="ECO:0000256" key="5">
    <source>
        <dbReference type="PIRSR" id="PIRSR000097-2"/>
    </source>
</evidence>
<accession>M2Q891</accession>
<reference evidence="8 9" key="1">
    <citation type="journal article" date="2012" name="Proc. Natl. Acad. Sci. U.S.A.">
        <title>Comparative genomics of Ceriporiopsis subvermispora and Phanerochaete chrysosporium provide insight into selective ligninolysis.</title>
        <authorList>
            <person name="Fernandez-Fueyo E."/>
            <person name="Ruiz-Duenas F.J."/>
            <person name="Ferreira P."/>
            <person name="Floudas D."/>
            <person name="Hibbett D.S."/>
            <person name="Canessa P."/>
            <person name="Larrondo L.F."/>
            <person name="James T.Y."/>
            <person name="Seelenfreund D."/>
            <person name="Lobos S."/>
            <person name="Polanco R."/>
            <person name="Tello M."/>
            <person name="Honda Y."/>
            <person name="Watanabe T."/>
            <person name="Watanabe T."/>
            <person name="Ryu J.S."/>
            <person name="Kubicek C.P."/>
            <person name="Schmoll M."/>
            <person name="Gaskell J."/>
            <person name="Hammel K.E."/>
            <person name="St John F.J."/>
            <person name="Vanden Wymelenberg A."/>
            <person name="Sabat G."/>
            <person name="Splinter BonDurant S."/>
            <person name="Syed K."/>
            <person name="Yadav J.S."/>
            <person name="Doddapaneni H."/>
            <person name="Subramanian V."/>
            <person name="Lavin J.L."/>
            <person name="Oguiza J.A."/>
            <person name="Perez G."/>
            <person name="Pisabarro A.G."/>
            <person name="Ramirez L."/>
            <person name="Santoyo F."/>
            <person name="Master E."/>
            <person name="Coutinho P.M."/>
            <person name="Henrissat B."/>
            <person name="Lombard V."/>
            <person name="Magnuson J.K."/>
            <person name="Kuees U."/>
            <person name="Hori C."/>
            <person name="Igarashi K."/>
            <person name="Samejima M."/>
            <person name="Held B.W."/>
            <person name="Barry K.W."/>
            <person name="LaButti K.M."/>
            <person name="Lapidus A."/>
            <person name="Lindquist E.A."/>
            <person name="Lucas S.M."/>
            <person name="Riley R."/>
            <person name="Salamov A.A."/>
            <person name="Hoffmeister D."/>
            <person name="Schwenk D."/>
            <person name="Hadar Y."/>
            <person name="Yarden O."/>
            <person name="de Vries R.P."/>
            <person name="Wiebenga A."/>
            <person name="Stenlid J."/>
            <person name="Eastwood D."/>
            <person name="Grigoriev I.V."/>
            <person name="Berka R.M."/>
            <person name="Blanchette R.A."/>
            <person name="Kersten P."/>
            <person name="Martinez A.T."/>
            <person name="Vicuna R."/>
            <person name="Cullen D."/>
        </authorList>
    </citation>
    <scope>NUCLEOTIDE SEQUENCE [LARGE SCALE GENOMIC DNA]</scope>
    <source>
        <strain evidence="8 9">B</strain>
    </source>
</reference>
<dbReference type="STRING" id="914234.M2Q891"/>
<proteinExistence type="inferred from homology"/>
<dbReference type="Proteomes" id="UP000016930">
    <property type="component" value="Unassembled WGS sequence"/>
</dbReference>
<dbReference type="PANTHER" id="PTHR43827:SF3">
    <property type="entry name" value="NADP-DEPENDENT OXIDOREDUCTASE DOMAIN-CONTAINING PROTEIN"/>
    <property type="match status" value="1"/>
</dbReference>
<dbReference type="EMBL" id="KB445807">
    <property type="protein sequence ID" value="EMD33053.1"/>
    <property type="molecule type" value="Genomic_DNA"/>
</dbReference>
<keyword evidence="9" id="KW-1185">Reference proteome</keyword>
<comment type="similarity">
    <text evidence="1">Belongs to the aldo/keto reductase family.</text>
</comment>
<organism evidence="8 9">
    <name type="scientific">Ceriporiopsis subvermispora (strain B)</name>
    <name type="common">White-rot fungus</name>
    <name type="synonym">Gelatoporia subvermispora</name>
    <dbReference type="NCBI Taxonomy" id="914234"/>
    <lineage>
        <taxon>Eukaryota</taxon>
        <taxon>Fungi</taxon>
        <taxon>Dikarya</taxon>
        <taxon>Basidiomycota</taxon>
        <taxon>Agaricomycotina</taxon>
        <taxon>Agaricomycetes</taxon>
        <taxon>Polyporales</taxon>
        <taxon>Gelatoporiaceae</taxon>
        <taxon>Gelatoporia</taxon>
    </lineage>
</organism>
<dbReference type="InterPro" id="IPR023210">
    <property type="entry name" value="NADP_OxRdtase_dom"/>
</dbReference>
<evidence type="ECO:0000256" key="6">
    <source>
        <dbReference type="PIRSR" id="PIRSR000097-3"/>
    </source>
</evidence>
<evidence type="ECO:0000256" key="1">
    <source>
        <dbReference type="ARBA" id="ARBA00007905"/>
    </source>
</evidence>
<keyword evidence="2" id="KW-0521">NADP</keyword>
<dbReference type="CDD" id="cd19071">
    <property type="entry name" value="AKR_AKR1-5-like"/>
    <property type="match status" value="1"/>
</dbReference>
<dbReference type="OrthoDB" id="5945798at2759"/>
<evidence type="ECO:0000256" key="3">
    <source>
        <dbReference type="ARBA" id="ARBA00023002"/>
    </source>
</evidence>
<evidence type="ECO:0000256" key="2">
    <source>
        <dbReference type="ARBA" id="ARBA00022857"/>
    </source>
</evidence>
<feature type="binding site" evidence="5">
    <location>
        <position position="111"/>
    </location>
    <ligand>
        <name>substrate</name>
    </ligand>
</feature>